<dbReference type="InterPro" id="IPR010982">
    <property type="entry name" value="Lambda_DNA-bd_dom_sf"/>
</dbReference>
<feature type="domain" description="HTH cro/C1-type" evidence="1">
    <location>
        <begin position="10"/>
        <end position="65"/>
    </location>
</feature>
<dbReference type="RefSeq" id="WP_076322788.1">
    <property type="nucleotide sequence ID" value="NZ_MRTF01000004.1"/>
</dbReference>
<dbReference type="GO" id="GO:0003677">
    <property type="term" value="F:DNA binding"/>
    <property type="evidence" value="ECO:0007669"/>
    <property type="project" value="InterPro"/>
</dbReference>
<evidence type="ECO:0000313" key="2">
    <source>
        <dbReference type="EMBL" id="OME92758.1"/>
    </source>
</evidence>
<dbReference type="OrthoDB" id="2470416at2"/>
<gene>
    <name evidence="2" type="ORF">BK123_12810</name>
</gene>
<dbReference type="Gene3D" id="1.10.260.40">
    <property type="entry name" value="lambda repressor-like DNA-binding domains"/>
    <property type="match status" value="1"/>
</dbReference>
<dbReference type="SUPFAM" id="SSF47413">
    <property type="entry name" value="lambda repressor-like DNA-binding domains"/>
    <property type="match status" value="1"/>
</dbReference>
<dbReference type="AlphaFoldDB" id="A0A1R1B1R2"/>
<proteinExistence type="predicted"/>
<accession>A0A1R1B1R2</accession>
<name>A0A1R1B1R2_PAELA</name>
<dbReference type="InterPro" id="IPR001387">
    <property type="entry name" value="Cro/C1-type_HTH"/>
</dbReference>
<reference evidence="2 3" key="1">
    <citation type="submission" date="2016-11" db="EMBL/GenBank/DDBJ databases">
        <title>Paenibacillus species isolates.</title>
        <authorList>
            <person name="Beno S.M."/>
        </authorList>
    </citation>
    <scope>NUCLEOTIDE SEQUENCE [LARGE SCALE GENOMIC DNA]</scope>
    <source>
        <strain evidence="2 3">FSL F4-0100</strain>
    </source>
</reference>
<evidence type="ECO:0000259" key="1">
    <source>
        <dbReference type="SMART" id="SM00530"/>
    </source>
</evidence>
<sequence>MIHTTTIRSELDFHLKKTGLTINQFAERSKINSGTLSTIIKGVRPIAMQQLDRMVSAMGLPEGSFYELYADECFAYPLNWRRLKPFLYRCAELDKLELIQKVVRYMTDNLAYVPMLYDTAEDLFNQGKNSAASIIYESVAESEKYQHSERLALCHYRLFTISLGHDQEKNLRAATKFEEFVARLDEVDQLDALKDLANVYCSLRHWSKVDMLAKEMGRKAKIQYAFKYEKDGIRYHHDKEPQKPLFLYIIYSYLMCSAVCDERGDYEQALRYVALYSDLSWVKEDSEEALAIKDNFKMWAIANTYLYKVMMGDFEIITEYVGFIETKEDEILPALTKIFQAANRFQFDIDHVLLKFEDHILSLNQKDDGTYNYLVRAERYVRFQAELSRYYFTKGRYDEGARSALDGLTSAIKIRNENATLQCVKLFEQFRHGVSDEDQQRYDNLWERLEYRGLNAW</sequence>
<dbReference type="Proteomes" id="UP000187074">
    <property type="component" value="Unassembled WGS sequence"/>
</dbReference>
<protein>
    <submittedName>
        <fullName evidence="2">Transcriptional regulator</fullName>
    </submittedName>
</protein>
<comment type="caution">
    <text evidence="2">The sequence shown here is derived from an EMBL/GenBank/DDBJ whole genome shotgun (WGS) entry which is preliminary data.</text>
</comment>
<organism evidence="2 3">
    <name type="scientific">Paenibacillus lautus</name>
    <name type="common">Bacillus lautus</name>
    <dbReference type="NCBI Taxonomy" id="1401"/>
    <lineage>
        <taxon>Bacteria</taxon>
        <taxon>Bacillati</taxon>
        <taxon>Bacillota</taxon>
        <taxon>Bacilli</taxon>
        <taxon>Bacillales</taxon>
        <taxon>Paenibacillaceae</taxon>
        <taxon>Paenibacillus</taxon>
    </lineage>
</organism>
<dbReference type="CDD" id="cd00093">
    <property type="entry name" value="HTH_XRE"/>
    <property type="match status" value="1"/>
</dbReference>
<evidence type="ECO:0000313" key="3">
    <source>
        <dbReference type="Proteomes" id="UP000187074"/>
    </source>
</evidence>
<dbReference type="EMBL" id="MRTF01000004">
    <property type="protein sequence ID" value="OME92758.1"/>
    <property type="molecule type" value="Genomic_DNA"/>
</dbReference>
<dbReference type="SMART" id="SM00530">
    <property type="entry name" value="HTH_XRE"/>
    <property type="match status" value="1"/>
</dbReference>